<dbReference type="EMBL" id="JAENII010000004">
    <property type="protein sequence ID" value="MBK1826766.1"/>
    <property type="molecule type" value="Genomic_DNA"/>
</dbReference>
<gene>
    <name evidence="1" type="ORF">JIN81_07035</name>
</gene>
<dbReference type="Pfam" id="PF18854">
    <property type="entry name" value="baeRF_family10"/>
    <property type="match status" value="1"/>
</dbReference>
<dbReference type="RefSeq" id="WP_200278017.1">
    <property type="nucleotide sequence ID" value="NZ_JAENII010000004.1"/>
</dbReference>
<proteinExistence type="predicted"/>
<dbReference type="InterPro" id="IPR042226">
    <property type="entry name" value="eFR1_2_sf"/>
</dbReference>
<evidence type="ECO:0008006" key="3">
    <source>
        <dbReference type="Google" id="ProtNLM"/>
    </source>
</evidence>
<dbReference type="InterPro" id="IPR029064">
    <property type="entry name" value="Ribosomal_eL30-like_sf"/>
</dbReference>
<evidence type="ECO:0000313" key="1">
    <source>
        <dbReference type="EMBL" id="MBK1826766.1"/>
    </source>
</evidence>
<dbReference type="Gene3D" id="3.30.420.60">
    <property type="entry name" value="eRF1 domain 2"/>
    <property type="match status" value="1"/>
</dbReference>
<accession>A0A934RCZ4</accession>
<keyword evidence="2" id="KW-1185">Reference proteome</keyword>
<reference evidence="1" key="1">
    <citation type="submission" date="2021-01" db="EMBL/GenBank/DDBJ databases">
        <title>Modified the classification status of verrucomicrobia.</title>
        <authorList>
            <person name="Feng X."/>
        </authorList>
    </citation>
    <scope>NUCLEOTIDE SEQUENCE</scope>
    <source>
        <strain evidence="1">KCTC 22201</strain>
    </source>
</reference>
<dbReference type="Proteomes" id="UP000658278">
    <property type="component" value="Unassembled WGS sequence"/>
</dbReference>
<dbReference type="AlphaFoldDB" id="A0A934RCZ4"/>
<organism evidence="1 2">
    <name type="scientific">Haloferula rosea</name>
    <dbReference type="NCBI Taxonomy" id="490093"/>
    <lineage>
        <taxon>Bacteria</taxon>
        <taxon>Pseudomonadati</taxon>
        <taxon>Verrucomicrobiota</taxon>
        <taxon>Verrucomicrobiia</taxon>
        <taxon>Verrucomicrobiales</taxon>
        <taxon>Verrucomicrobiaceae</taxon>
        <taxon>Haloferula</taxon>
    </lineage>
</organism>
<name>A0A934RCZ4_9BACT</name>
<dbReference type="InterPro" id="IPR041202">
    <property type="entry name" value="BaeRF_family10"/>
</dbReference>
<protein>
    <recommendedName>
        <fullName evidence="3">eRF1 domain-containing protein</fullName>
    </recommendedName>
</protein>
<dbReference type="SUPFAM" id="SSF55315">
    <property type="entry name" value="L30e-like"/>
    <property type="match status" value="1"/>
</dbReference>
<evidence type="ECO:0000313" key="2">
    <source>
        <dbReference type="Proteomes" id="UP000658278"/>
    </source>
</evidence>
<dbReference type="Gene3D" id="3.30.1330.30">
    <property type="match status" value="1"/>
</dbReference>
<sequence length="357" mass="40027">MNYAKLRKHLIALASLPTCGSPLVSAFFDLSKGNASALRDFQAWTELTRQTFSGARRQEFDDATEEIESWLMKAKGLSAAVFCRWGEHPLFLPMEFEVPLESRYHVDELAVIYPLVELKDRFNRFVVALTTAESARIIEVNLGSQSVELLTERPSLRERIGREWTREHYASHRRERNRRFLKDKIAVIESLMAKRGHNSLIIAGDARYVNRLTDALPSHLKHKLIGEIKTGISDQRLKDVISQAVNSFLEAEAQESHGTVQLLVSSVRAGGLAVVGVEATRRALGQGRVECLVVSSSLLKQDQEDLVRLASQRGVPIETVQNCELLERNGGAGALLRYLLPNYDSAEVEEPELEPVV</sequence>
<comment type="caution">
    <text evidence="1">The sequence shown here is derived from an EMBL/GenBank/DDBJ whole genome shotgun (WGS) entry which is preliminary data.</text>
</comment>